<keyword evidence="8 9" id="KW-0413">Isomerase</keyword>
<dbReference type="Gene3D" id="3.90.25.10">
    <property type="entry name" value="UDP-galactose 4-epimerase, domain 1"/>
    <property type="match status" value="1"/>
</dbReference>
<evidence type="ECO:0000256" key="1">
    <source>
        <dbReference type="ARBA" id="ARBA00000083"/>
    </source>
</evidence>
<dbReference type="InterPro" id="IPR005886">
    <property type="entry name" value="UDP_G4E"/>
</dbReference>
<dbReference type="Proteomes" id="UP000249123">
    <property type="component" value="Unassembled WGS sequence"/>
</dbReference>
<dbReference type="SUPFAM" id="SSF51735">
    <property type="entry name" value="NAD(P)-binding Rossmann-fold domains"/>
    <property type="match status" value="1"/>
</dbReference>
<name>A0A062TVK1_9PROT</name>
<dbReference type="GO" id="GO:0005829">
    <property type="term" value="C:cytosol"/>
    <property type="evidence" value="ECO:0007669"/>
    <property type="project" value="TreeGrafter"/>
</dbReference>
<gene>
    <name evidence="11" type="ORF">HY3_02000</name>
</gene>
<evidence type="ECO:0000256" key="4">
    <source>
        <dbReference type="ARBA" id="ARBA00007637"/>
    </source>
</evidence>
<dbReference type="UniPathway" id="UPA00214"/>
<dbReference type="EMBL" id="AWFB01000023">
    <property type="protein sequence ID" value="RAN33141.1"/>
    <property type="molecule type" value="Genomic_DNA"/>
</dbReference>
<dbReference type="InterPro" id="IPR036291">
    <property type="entry name" value="NAD(P)-bd_dom_sf"/>
</dbReference>
<keyword evidence="7 9" id="KW-0520">NAD</keyword>
<comment type="catalytic activity">
    <reaction evidence="1 9">
        <text>UDP-alpha-D-glucose = UDP-alpha-D-galactose</text>
        <dbReference type="Rhea" id="RHEA:22168"/>
        <dbReference type="ChEBI" id="CHEBI:58885"/>
        <dbReference type="ChEBI" id="CHEBI:66914"/>
        <dbReference type="EC" id="5.1.3.2"/>
    </reaction>
</comment>
<evidence type="ECO:0000256" key="2">
    <source>
        <dbReference type="ARBA" id="ARBA00001911"/>
    </source>
</evidence>
<evidence type="ECO:0000256" key="7">
    <source>
        <dbReference type="ARBA" id="ARBA00023027"/>
    </source>
</evidence>
<comment type="similarity">
    <text evidence="4 9">Belongs to the NAD(P)-dependent epimerase/dehydratase family.</text>
</comment>
<keyword evidence="12" id="KW-1185">Reference proteome</keyword>
<dbReference type="NCBIfam" id="TIGR01179">
    <property type="entry name" value="galE"/>
    <property type="match status" value="1"/>
</dbReference>
<dbReference type="GO" id="GO:0003978">
    <property type="term" value="F:UDP-glucose 4-epimerase activity"/>
    <property type="evidence" value="ECO:0007669"/>
    <property type="project" value="UniProtKB-UniRule"/>
</dbReference>
<evidence type="ECO:0000313" key="11">
    <source>
        <dbReference type="EMBL" id="RAN33141.1"/>
    </source>
</evidence>
<comment type="cofactor">
    <cofactor evidence="2 9">
        <name>NAD(+)</name>
        <dbReference type="ChEBI" id="CHEBI:57540"/>
    </cofactor>
</comment>
<evidence type="ECO:0000313" key="12">
    <source>
        <dbReference type="Proteomes" id="UP000249123"/>
    </source>
</evidence>
<dbReference type="NCBIfam" id="NF007956">
    <property type="entry name" value="PRK10675.1"/>
    <property type="match status" value="1"/>
</dbReference>
<dbReference type="Pfam" id="PF16363">
    <property type="entry name" value="GDP_Man_Dehyd"/>
    <property type="match status" value="1"/>
</dbReference>
<sequence length="349" mass="37601">MQDRSGTILVSGGAGYIGSHTCVELVKRGYRPVIVDDFSNSCAAAIDRICQITGVNDLPVIEADIRDTARMEAIMREQECAAVIHFAGLKAVGESTQKPLDYYSVNVQGSLSLLTAMQAAGVKHIVFSSSATVYGTPVSLPYTESHPLAPTNPYGMTKYAVELMLNDLVASGAGVNAGILRYFNPIGAHPSGLIGEDPNGIPNNLMPYVAQVAVGRRPHVNVFGNDYDTPDGTGVRDYIHVMDLAEAHIAGLEKLMASPDSFTVNLGSGNGYSVLDVVKAFKKASGRDIPVEFAPRRPGDLPAYWADPTHARELLGWQTRFTLDDMCRDQWAWQSQNPNGYPDGDTKPA</sequence>
<protein>
    <recommendedName>
        <fullName evidence="6 9">UDP-glucose 4-epimerase</fullName>
        <ecNumber evidence="5 9">5.1.3.2</ecNumber>
    </recommendedName>
</protein>
<feature type="domain" description="NAD(P)-binding" evidence="10">
    <location>
        <begin position="9"/>
        <end position="329"/>
    </location>
</feature>
<dbReference type="AlphaFoldDB" id="A0A062TVK1"/>
<keyword evidence="9" id="KW-0119">Carbohydrate metabolism</keyword>
<dbReference type="OrthoDB" id="9801785at2"/>
<dbReference type="PANTHER" id="PTHR43725:SF47">
    <property type="entry name" value="UDP-GLUCOSE 4-EPIMERASE"/>
    <property type="match status" value="1"/>
</dbReference>
<evidence type="ECO:0000256" key="8">
    <source>
        <dbReference type="ARBA" id="ARBA00023235"/>
    </source>
</evidence>
<dbReference type="GO" id="GO:0006012">
    <property type="term" value="P:galactose metabolic process"/>
    <property type="evidence" value="ECO:0007669"/>
    <property type="project" value="UniProtKB-UniPathway"/>
</dbReference>
<dbReference type="InterPro" id="IPR016040">
    <property type="entry name" value="NAD(P)-bd_dom"/>
</dbReference>
<comment type="caution">
    <text evidence="11">The sequence shown here is derived from an EMBL/GenBank/DDBJ whole genome shotgun (WGS) entry which is preliminary data.</text>
</comment>
<reference evidence="11 12" key="1">
    <citation type="submission" date="2013-04" db="EMBL/GenBank/DDBJ databases">
        <title>Hyphomonas sp. T24B3 Genome Sequencing.</title>
        <authorList>
            <person name="Lai Q."/>
            <person name="Shao Z."/>
        </authorList>
    </citation>
    <scope>NUCLEOTIDE SEQUENCE [LARGE SCALE GENOMIC DNA]</scope>
    <source>
        <strain evidence="11 12">T24B3</strain>
    </source>
</reference>
<evidence type="ECO:0000256" key="5">
    <source>
        <dbReference type="ARBA" id="ARBA00013189"/>
    </source>
</evidence>
<accession>A0A328JRA7</accession>
<accession>A0A062TVK1</accession>
<dbReference type="RefSeq" id="WP_034827499.1">
    <property type="nucleotide sequence ID" value="NZ_AWFA01000034.1"/>
</dbReference>
<proteinExistence type="inferred from homology"/>
<evidence type="ECO:0000256" key="6">
    <source>
        <dbReference type="ARBA" id="ARBA00018569"/>
    </source>
</evidence>
<dbReference type="STRING" id="1280941.HY2_02835"/>
<organism evidence="11 12">
    <name type="scientific">Hyphomonas pacifica</name>
    <dbReference type="NCBI Taxonomy" id="1280941"/>
    <lineage>
        <taxon>Bacteria</taxon>
        <taxon>Pseudomonadati</taxon>
        <taxon>Pseudomonadota</taxon>
        <taxon>Alphaproteobacteria</taxon>
        <taxon>Hyphomonadales</taxon>
        <taxon>Hyphomonadaceae</taxon>
        <taxon>Hyphomonas</taxon>
    </lineage>
</organism>
<comment type="pathway">
    <text evidence="3 9">Carbohydrate metabolism; galactose metabolism.</text>
</comment>
<dbReference type="EC" id="5.1.3.2" evidence="5 9"/>
<dbReference type="eggNOG" id="COG1087">
    <property type="taxonomic scope" value="Bacteria"/>
</dbReference>
<evidence type="ECO:0000256" key="3">
    <source>
        <dbReference type="ARBA" id="ARBA00004947"/>
    </source>
</evidence>
<dbReference type="Gene3D" id="3.40.50.720">
    <property type="entry name" value="NAD(P)-binding Rossmann-like Domain"/>
    <property type="match status" value="1"/>
</dbReference>
<dbReference type="PANTHER" id="PTHR43725">
    <property type="entry name" value="UDP-GLUCOSE 4-EPIMERASE"/>
    <property type="match status" value="1"/>
</dbReference>
<evidence type="ECO:0000259" key="10">
    <source>
        <dbReference type="Pfam" id="PF16363"/>
    </source>
</evidence>
<evidence type="ECO:0000256" key="9">
    <source>
        <dbReference type="RuleBase" id="RU366046"/>
    </source>
</evidence>
<comment type="subunit">
    <text evidence="9">Homodimer.</text>
</comment>
<dbReference type="CDD" id="cd05247">
    <property type="entry name" value="UDP_G4E_1_SDR_e"/>
    <property type="match status" value="1"/>
</dbReference>